<dbReference type="CDD" id="cd05233">
    <property type="entry name" value="SDR_c"/>
    <property type="match status" value="1"/>
</dbReference>
<dbReference type="NCBIfam" id="NF005559">
    <property type="entry name" value="PRK07231.1"/>
    <property type="match status" value="1"/>
</dbReference>
<dbReference type="PANTHER" id="PTHR42760:SF122">
    <property type="entry name" value="NAD(P)-BINDING PROTEIN"/>
    <property type="match status" value="1"/>
</dbReference>
<comment type="caution">
    <text evidence="3">The sequence shown here is derived from an EMBL/GenBank/DDBJ whole genome shotgun (WGS) entry which is preliminary data.</text>
</comment>
<dbReference type="InterPro" id="IPR036291">
    <property type="entry name" value="NAD(P)-bd_dom_sf"/>
</dbReference>
<dbReference type="Proteomes" id="UP001596455">
    <property type="component" value="Unassembled WGS sequence"/>
</dbReference>
<dbReference type="InterPro" id="IPR002347">
    <property type="entry name" value="SDR_fam"/>
</dbReference>
<dbReference type="InterPro" id="IPR020904">
    <property type="entry name" value="Sc_DH/Rdtase_CS"/>
</dbReference>
<organism evidence="3 4">
    <name type="scientific">Georgenia alba</name>
    <dbReference type="NCBI Taxonomy" id="2233858"/>
    <lineage>
        <taxon>Bacteria</taxon>
        <taxon>Bacillati</taxon>
        <taxon>Actinomycetota</taxon>
        <taxon>Actinomycetes</taxon>
        <taxon>Micrococcales</taxon>
        <taxon>Bogoriellaceae</taxon>
        <taxon>Georgenia</taxon>
    </lineage>
</organism>
<dbReference type="GO" id="GO:0016491">
    <property type="term" value="F:oxidoreductase activity"/>
    <property type="evidence" value="ECO:0007669"/>
    <property type="project" value="UniProtKB-KW"/>
</dbReference>
<feature type="domain" description="Ketoreductase" evidence="2">
    <location>
        <begin position="6"/>
        <end position="195"/>
    </location>
</feature>
<evidence type="ECO:0000256" key="1">
    <source>
        <dbReference type="ARBA" id="ARBA00006484"/>
    </source>
</evidence>
<protein>
    <submittedName>
        <fullName evidence="3">SDR family NAD(P)-dependent oxidoreductase</fullName>
        <ecNumber evidence="3">1.1.1.-</ecNumber>
    </submittedName>
</protein>
<dbReference type="PROSITE" id="PS00061">
    <property type="entry name" value="ADH_SHORT"/>
    <property type="match status" value="1"/>
</dbReference>
<dbReference type="PRINTS" id="PR00080">
    <property type="entry name" value="SDRFAMILY"/>
</dbReference>
<sequence length="252" mass="25070">MDFSGKTVLVTGAGAGIGRATALLLARHGASVVVNATAGSDRGPATVEAIAAGGGRAVLAAGEVQDAAACEAAVETAVATFGGIDVLVNNAGLAIPGTVETTTEADLDRMLAVNVKGTVLMSRAALPALRDSRGVIVNVASVAGLKGHKDRAGYAASKGAVVALTKSMAVDHVGEGVRVNCVCPGTTLTPALEAKIRGAQDPAETERQFVARQPLGRLAAPEEIAHAIAYAASAEASFMTGSVLVIDGGMTM</sequence>
<dbReference type="Gene3D" id="3.40.50.720">
    <property type="entry name" value="NAD(P)-binding Rossmann-like Domain"/>
    <property type="match status" value="1"/>
</dbReference>
<evidence type="ECO:0000259" key="2">
    <source>
        <dbReference type="SMART" id="SM00822"/>
    </source>
</evidence>
<dbReference type="InterPro" id="IPR057326">
    <property type="entry name" value="KR_dom"/>
</dbReference>
<dbReference type="EMBL" id="JBHTCQ010000001">
    <property type="protein sequence ID" value="MFC7404141.1"/>
    <property type="molecule type" value="Genomic_DNA"/>
</dbReference>
<keyword evidence="3" id="KW-0560">Oxidoreductase</keyword>
<accession>A0ABW2Q3S5</accession>
<reference evidence="4" key="1">
    <citation type="journal article" date="2019" name="Int. J. Syst. Evol. Microbiol.">
        <title>The Global Catalogue of Microorganisms (GCM) 10K type strain sequencing project: providing services to taxonomists for standard genome sequencing and annotation.</title>
        <authorList>
            <consortium name="The Broad Institute Genomics Platform"/>
            <consortium name="The Broad Institute Genome Sequencing Center for Infectious Disease"/>
            <person name="Wu L."/>
            <person name="Ma J."/>
        </authorList>
    </citation>
    <scope>NUCLEOTIDE SEQUENCE [LARGE SCALE GENOMIC DNA]</scope>
    <source>
        <strain evidence="4">JCM 1490</strain>
    </source>
</reference>
<keyword evidence="4" id="KW-1185">Reference proteome</keyword>
<gene>
    <name evidence="3" type="ORF">ACFQQL_03385</name>
</gene>
<dbReference type="SUPFAM" id="SSF51735">
    <property type="entry name" value="NAD(P)-binding Rossmann-fold domains"/>
    <property type="match status" value="1"/>
</dbReference>
<evidence type="ECO:0000313" key="3">
    <source>
        <dbReference type="EMBL" id="MFC7404141.1"/>
    </source>
</evidence>
<dbReference type="RefSeq" id="WP_382391256.1">
    <property type="nucleotide sequence ID" value="NZ_JBHTCQ010000001.1"/>
</dbReference>
<dbReference type="SMART" id="SM00822">
    <property type="entry name" value="PKS_KR"/>
    <property type="match status" value="1"/>
</dbReference>
<name>A0ABW2Q3S5_9MICO</name>
<comment type="similarity">
    <text evidence="1">Belongs to the short-chain dehydrogenases/reductases (SDR) family.</text>
</comment>
<evidence type="ECO:0000313" key="4">
    <source>
        <dbReference type="Proteomes" id="UP001596455"/>
    </source>
</evidence>
<dbReference type="PANTHER" id="PTHR42760">
    <property type="entry name" value="SHORT-CHAIN DEHYDROGENASES/REDUCTASES FAMILY MEMBER"/>
    <property type="match status" value="1"/>
</dbReference>
<dbReference type="PRINTS" id="PR00081">
    <property type="entry name" value="GDHRDH"/>
</dbReference>
<proteinExistence type="inferred from homology"/>
<dbReference type="EC" id="1.1.1.-" evidence="3"/>
<dbReference type="Pfam" id="PF13561">
    <property type="entry name" value="adh_short_C2"/>
    <property type="match status" value="1"/>
</dbReference>